<evidence type="ECO:0000313" key="9">
    <source>
        <dbReference type="Proteomes" id="UP001147760"/>
    </source>
</evidence>
<dbReference type="PANTHER" id="PTHR42738:SF17">
    <property type="entry name" value="HYDROXYMETHYLGLUTARYL-COA LYASE"/>
    <property type="match status" value="1"/>
</dbReference>
<dbReference type="InterPro" id="IPR000891">
    <property type="entry name" value="PYR_CT"/>
</dbReference>
<dbReference type="SUPFAM" id="SSF52096">
    <property type="entry name" value="ClpP/crotonase"/>
    <property type="match status" value="1"/>
</dbReference>
<name>A0A9W9WF45_9EURO</name>
<comment type="catalytic activity">
    <reaction evidence="6">
        <text>(3S)-3-hydroxy-3-methylglutaryl-CoA = acetoacetate + acetyl-CoA</text>
        <dbReference type="Rhea" id="RHEA:24404"/>
        <dbReference type="ChEBI" id="CHEBI:13705"/>
        <dbReference type="ChEBI" id="CHEBI:43074"/>
        <dbReference type="ChEBI" id="CHEBI:57288"/>
        <dbReference type="EC" id="4.1.3.4"/>
    </reaction>
</comment>
<comment type="caution">
    <text evidence="8">The sequence shown here is derived from an EMBL/GenBank/DDBJ whole genome shotgun (WGS) entry which is preliminary data.</text>
</comment>
<dbReference type="PANTHER" id="PTHR42738">
    <property type="entry name" value="HYDROXYMETHYLGLUTARYL-COA LYASE"/>
    <property type="match status" value="1"/>
</dbReference>
<dbReference type="Gene3D" id="3.90.226.10">
    <property type="entry name" value="2-enoyl-CoA Hydratase, Chain A, domain 1"/>
    <property type="match status" value="1"/>
</dbReference>
<dbReference type="GO" id="GO:0006552">
    <property type="term" value="P:L-leucine catabolic process"/>
    <property type="evidence" value="ECO:0007669"/>
    <property type="project" value="TreeGrafter"/>
</dbReference>
<dbReference type="Gene3D" id="3.20.20.70">
    <property type="entry name" value="Aldolase class I"/>
    <property type="match status" value="1"/>
</dbReference>
<comment type="similarity">
    <text evidence="2">Belongs to the HMG-CoA lyase family.</text>
</comment>
<evidence type="ECO:0000256" key="5">
    <source>
        <dbReference type="ARBA" id="ARBA00023239"/>
    </source>
</evidence>
<feature type="domain" description="Pyruvate carboxyltransferase" evidence="7">
    <location>
        <begin position="9"/>
        <end position="281"/>
    </location>
</feature>
<dbReference type="GO" id="GO:0004419">
    <property type="term" value="F:hydroxymethylglutaryl-CoA lyase activity"/>
    <property type="evidence" value="ECO:0007669"/>
    <property type="project" value="UniProtKB-EC"/>
</dbReference>
<reference evidence="8" key="1">
    <citation type="submission" date="2022-12" db="EMBL/GenBank/DDBJ databases">
        <authorList>
            <person name="Petersen C."/>
        </authorList>
    </citation>
    <scope>NUCLEOTIDE SEQUENCE</scope>
    <source>
        <strain evidence="8">IBT 17660</strain>
    </source>
</reference>
<dbReference type="OrthoDB" id="10253869at2759"/>
<dbReference type="CDD" id="cd07938">
    <property type="entry name" value="DRE_TIM_HMGL"/>
    <property type="match status" value="1"/>
</dbReference>
<accession>A0A9W9WF45</accession>
<proteinExistence type="inferred from homology"/>
<dbReference type="CDD" id="cd06558">
    <property type="entry name" value="crotonase-like"/>
    <property type="match status" value="1"/>
</dbReference>
<gene>
    <name evidence="8" type="ORF">N7530_012195</name>
</gene>
<evidence type="ECO:0000256" key="6">
    <source>
        <dbReference type="ARBA" id="ARBA00049877"/>
    </source>
</evidence>
<dbReference type="PROSITE" id="PS50991">
    <property type="entry name" value="PYR_CT"/>
    <property type="match status" value="1"/>
</dbReference>
<dbReference type="EC" id="4.1.3.4" evidence="3"/>
<dbReference type="GO" id="GO:0046872">
    <property type="term" value="F:metal ion binding"/>
    <property type="evidence" value="ECO:0007669"/>
    <property type="project" value="UniProtKB-KW"/>
</dbReference>
<sequence>MTVKTLPAVRIVEVGPRDGLQNIRDSIPTSTKLKLISRLEETGLGTIELTSVVSPRRIPQLADCRDVLGDEGVRKIGEKDLRLPVLVPTVKGLDIAIEYGVKEIAVFISATEGFSRANINCSVEQGIERARDVTSLALNSNVAVRGYVSCIFADPYDGPTQPASVLRCVKELLDAGCYEVSLGDTLGVGSPPNVRSLVTFLLDNDIPREKLAGHFHDTYGQAVANVWAAYNCGLRVFDSSVAGLGGCPFAPGAKGNVATEDLVYMFHNADISTGVDLSKLVEIGVWISDHLKKPNGSRAGAALAIKSKPVSSSGVNLKIVLNRPKNGNALTAPMISAFASVVTRAGKDPHISRIIIMGNGKFFCTGMDLGKGSTPVAQGGSASDAQFQRLTGLFEAIDQSPKVTVACLNGPAFGGGVGLAFSCDIRLATRDASVTLSEVKLGLCPATISKYVVREWGFPFAREAMLSARPVSVEDLRVRGLVFDVGDGAEELSTRLDILLSRLKVASPDASRMSKELVRLGCAHAGRDEQVTGIKGLFEEMMRVDADGAHGVKEFQGGTEGGLGCFYSGNVKAQAVGP</sequence>
<dbReference type="AlphaFoldDB" id="A0A9W9WF45"/>
<dbReference type="EMBL" id="JAPWDO010000009">
    <property type="protein sequence ID" value="KAJ5456921.1"/>
    <property type="molecule type" value="Genomic_DNA"/>
</dbReference>
<dbReference type="FunFam" id="3.20.20.70:FF:000201">
    <property type="entry name" value="Hydroxymethylglutaryl-CoA lyase"/>
    <property type="match status" value="1"/>
</dbReference>
<evidence type="ECO:0000313" key="8">
    <source>
        <dbReference type="EMBL" id="KAJ5456921.1"/>
    </source>
</evidence>
<reference evidence="8" key="2">
    <citation type="journal article" date="2023" name="IMA Fungus">
        <title>Comparative genomic study of the Penicillium genus elucidates a diverse pangenome and 15 lateral gene transfer events.</title>
        <authorList>
            <person name="Petersen C."/>
            <person name="Sorensen T."/>
            <person name="Nielsen M.R."/>
            <person name="Sondergaard T.E."/>
            <person name="Sorensen J.L."/>
            <person name="Fitzpatrick D.A."/>
            <person name="Frisvad J.C."/>
            <person name="Nielsen K.L."/>
        </authorList>
    </citation>
    <scope>NUCLEOTIDE SEQUENCE</scope>
    <source>
        <strain evidence="8">IBT 17660</strain>
    </source>
</reference>
<evidence type="ECO:0000259" key="7">
    <source>
        <dbReference type="PROSITE" id="PS50991"/>
    </source>
</evidence>
<evidence type="ECO:0000256" key="1">
    <source>
        <dbReference type="ARBA" id="ARBA00005143"/>
    </source>
</evidence>
<dbReference type="InterPro" id="IPR013785">
    <property type="entry name" value="Aldolase_TIM"/>
</dbReference>
<dbReference type="InterPro" id="IPR043594">
    <property type="entry name" value="HMGL"/>
</dbReference>
<comment type="pathway">
    <text evidence="1">Metabolic intermediate metabolism; (S)-3-hydroxy-3-methylglutaryl-CoA degradation; acetoacetate from (S)-3-hydroxy-3-methylglutaryl-CoA: step 1/1.</text>
</comment>
<evidence type="ECO:0000256" key="2">
    <source>
        <dbReference type="ARBA" id="ARBA00009405"/>
    </source>
</evidence>
<organism evidence="8 9">
    <name type="scientific">Penicillium desertorum</name>
    <dbReference type="NCBI Taxonomy" id="1303715"/>
    <lineage>
        <taxon>Eukaryota</taxon>
        <taxon>Fungi</taxon>
        <taxon>Dikarya</taxon>
        <taxon>Ascomycota</taxon>
        <taxon>Pezizomycotina</taxon>
        <taxon>Eurotiomycetes</taxon>
        <taxon>Eurotiomycetidae</taxon>
        <taxon>Eurotiales</taxon>
        <taxon>Aspergillaceae</taxon>
        <taxon>Penicillium</taxon>
    </lineage>
</organism>
<dbReference type="GO" id="GO:0046951">
    <property type="term" value="P:ketone body biosynthetic process"/>
    <property type="evidence" value="ECO:0007669"/>
    <property type="project" value="TreeGrafter"/>
</dbReference>
<dbReference type="Pfam" id="PF00378">
    <property type="entry name" value="ECH_1"/>
    <property type="match status" value="1"/>
</dbReference>
<dbReference type="SUPFAM" id="SSF51569">
    <property type="entry name" value="Aldolase"/>
    <property type="match status" value="1"/>
</dbReference>
<evidence type="ECO:0000256" key="4">
    <source>
        <dbReference type="ARBA" id="ARBA00022723"/>
    </source>
</evidence>
<evidence type="ECO:0000256" key="3">
    <source>
        <dbReference type="ARBA" id="ARBA00012910"/>
    </source>
</evidence>
<keyword evidence="5" id="KW-0456">Lyase</keyword>
<dbReference type="Proteomes" id="UP001147760">
    <property type="component" value="Unassembled WGS sequence"/>
</dbReference>
<dbReference type="InterPro" id="IPR029045">
    <property type="entry name" value="ClpP/crotonase-like_dom_sf"/>
</dbReference>
<protein>
    <recommendedName>
        <fullName evidence="3">hydroxymethylglutaryl-CoA lyase</fullName>
        <ecNumber evidence="3">4.1.3.4</ecNumber>
    </recommendedName>
</protein>
<dbReference type="NCBIfam" id="NF004283">
    <property type="entry name" value="PRK05692.1"/>
    <property type="match status" value="1"/>
</dbReference>
<dbReference type="Pfam" id="PF00682">
    <property type="entry name" value="HMGL-like"/>
    <property type="match status" value="1"/>
</dbReference>
<keyword evidence="9" id="KW-1185">Reference proteome</keyword>
<keyword evidence="4" id="KW-0479">Metal-binding</keyword>
<dbReference type="InterPro" id="IPR001753">
    <property type="entry name" value="Enoyl-CoA_hydra/iso"/>
</dbReference>